<dbReference type="RefSeq" id="WP_172232912.1">
    <property type="nucleotide sequence ID" value="NZ_CP035946.1"/>
</dbReference>
<sequence length="126" mass="14770">MDKKQIINEIAKKHHLILDENDPIFAIITANEIMFDDYIKQLEKAQIKIKADLESYKQSLISDIQEEYKKYHQVLQELKLNQVTNLKSNQLQNEKNIDFNKKNIFTAFIIAQIIFLLIGLIIGILL</sequence>
<keyword evidence="4" id="KW-1185">Reference proteome</keyword>
<proteinExistence type="predicted"/>
<evidence type="ECO:0000256" key="2">
    <source>
        <dbReference type="SAM" id="Phobius"/>
    </source>
</evidence>
<feature type="transmembrane region" description="Helical" evidence="2">
    <location>
        <begin position="104"/>
        <end position="125"/>
    </location>
</feature>
<organism evidence="3 4">
    <name type="scientific">Campylobacter canadensis</name>
    <dbReference type="NCBI Taxonomy" id="449520"/>
    <lineage>
        <taxon>Bacteria</taxon>
        <taxon>Pseudomonadati</taxon>
        <taxon>Campylobacterota</taxon>
        <taxon>Epsilonproteobacteria</taxon>
        <taxon>Campylobacterales</taxon>
        <taxon>Campylobacteraceae</taxon>
        <taxon>Campylobacter</taxon>
    </lineage>
</organism>
<feature type="coiled-coil region" evidence="1">
    <location>
        <begin position="39"/>
        <end position="81"/>
    </location>
</feature>
<protein>
    <submittedName>
        <fullName evidence="3">Conjugal transfer protein TraM</fullName>
    </submittedName>
</protein>
<dbReference type="Proteomes" id="UP000786183">
    <property type="component" value="Unassembled WGS sequence"/>
</dbReference>
<keyword evidence="2" id="KW-1133">Transmembrane helix</keyword>
<name>A0ABS7WT58_9BACT</name>
<reference evidence="3 4" key="1">
    <citation type="submission" date="2020-07" db="EMBL/GenBank/DDBJ databases">
        <title>Transfer of Campylobacter canadensis to the novel genus Avispirillum gen. nov., that also includes two novel species recovered from migratory waterfowl: Avispirillum anseris sp. nov. and Avispirillum brantae sp. nov.</title>
        <authorList>
            <person name="Miller W.G."/>
            <person name="Chapman M.H."/>
            <person name="Yee E."/>
            <person name="Inglis G.D."/>
        </authorList>
    </citation>
    <scope>NUCLEOTIDE SEQUENCE [LARGE SCALE GENOMIC DNA]</scope>
    <source>
        <strain evidence="3 4">L283</strain>
    </source>
</reference>
<comment type="caution">
    <text evidence="3">The sequence shown here is derived from an EMBL/GenBank/DDBJ whole genome shotgun (WGS) entry which is preliminary data.</text>
</comment>
<dbReference type="EMBL" id="JACGBB010000021">
    <property type="protein sequence ID" value="MBZ7987963.1"/>
    <property type="molecule type" value="Genomic_DNA"/>
</dbReference>
<evidence type="ECO:0000256" key="1">
    <source>
        <dbReference type="SAM" id="Coils"/>
    </source>
</evidence>
<evidence type="ECO:0000313" key="4">
    <source>
        <dbReference type="Proteomes" id="UP000786183"/>
    </source>
</evidence>
<accession>A0ABS7WT58</accession>
<gene>
    <name evidence="3" type="ORF">AVCANL283_07635</name>
</gene>
<keyword evidence="2" id="KW-0472">Membrane</keyword>
<keyword evidence="1" id="KW-0175">Coiled coil</keyword>
<keyword evidence="2" id="KW-0812">Transmembrane</keyword>
<evidence type="ECO:0000313" key="3">
    <source>
        <dbReference type="EMBL" id="MBZ7987963.1"/>
    </source>
</evidence>